<dbReference type="AlphaFoldDB" id="A0A2C7ABW3"/>
<dbReference type="Pfam" id="PF00753">
    <property type="entry name" value="Lactamase_B"/>
    <property type="match status" value="1"/>
</dbReference>
<keyword evidence="4" id="KW-0378">Hydrolase</keyword>
<evidence type="ECO:0000256" key="4">
    <source>
        <dbReference type="ARBA" id="ARBA00022801"/>
    </source>
</evidence>
<dbReference type="InterPro" id="IPR001279">
    <property type="entry name" value="Metallo-B-lactamas"/>
</dbReference>
<evidence type="ECO:0000313" key="7">
    <source>
        <dbReference type="EMBL" id="PHK94576.1"/>
    </source>
</evidence>
<evidence type="ECO:0000259" key="6">
    <source>
        <dbReference type="SMART" id="SM00849"/>
    </source>
</evidence>
<dbReference type="Proteomes" id="UP000223527">
    <property type="component" value="Unassembled WGS sequence"/>
</dbReference>
<keyword evidence="5" id="KW-0862">Zinc</keyword>
<evidence type="ECO:0000313" key="8">
    <source>
        <dbReference type="Proteomes" id="UP000223527"/>
    </source>
</evidence>
<keyword evidence="8" id="KW-1185">Reference proteome</keyword>
<dbReference type="Gene3D" id="3.60.15.10">
    <property type="entry name" value="Ribonuclease Z/Hydroxyacylglutathione hydrolase-like"/>
    <property type="match status" value="1"/>
</dbReference>
<dbReference type="InterPro" id="IPR051013">
    <property type="entry name" value="MBL_superfamily_lactonases"/>
</dbReference>
<organism evidence="7 8">
    <name type="scientific">Teichococcus rhizosphaerae</name>
    <dbReference type="NCBI Taxonomy" id="1335062"/>
    <lineage>
        <taxon>Bacteria</taxon>
        <taxon>Pseudomonadati</taxon>
        <taxon>Pseudomonadota</taxon>
        <taxon>Alphaproteobacteria</taxon>
        <taxon>Acetobacterales</taxon>
        <taxon>Roseomonadaceae</taxon>
        <taxon>Roseomonas</taxon>
    </lineage>
</organism>
<dbReference type="PANTHER" id="PTHR42978:SF7">
    <property type="entry name" value="METALLO-HYDROLASE RV2300C-RELATED"/>
    <property type="match status" value="1"/>
</dbReference>
<comment type="similarity">
    <text evidence="2">Belongs to the metallo-beta-lactamase superfamily.</text>
</comment>
<reference evidence="7 8" key="1">
    <citation type="submission" date="2017-10" db="EMBL/GenBank/DDBJ databases">
        <authorList>
            <person name="Banno H."/>
            <person name="Chua N.-H."/>
        </authorList>
    </citation>
    <scope>NUCLEOTIDE SEQUENCE [LARGE SCALE GENOMIC DNA]</scope>
    <source>
        <strain evidence="7 8">YW11</strain>
    </source>
</reference>
<feature type="domain" description="Metallo-beta-lactamase" evidence="6">
    <location>
        <begin position="42"/>
        <end position="242"/>
    </location>
</feature>
<evidence type="ECO:0000256" key="1">
    <source>
        <dbReference type="ARBA" id="ARBA00001947"/>
    </source>
</evidence>
<dbReference type="GO" id="GO:0046872">
    <property type="term" value="F:metal ion binding"/>
    <property type="evidence" value="ECO:0007669"/>
    <property type="project" value="UniProtKB-KW"/>
</dbReference>
<dbReference type="PANTHER" id="PTHR42978">
    <property type="entry name" value="QUORUM-QUENCHING LACTONASE YTNP-RELATED-RELATED"/>
    <property type="match status" value="1"/>
</dbReference>
<dbReference type="RefSeq" id="WP_099095941.1">
    <property type="nucleotide sequence ID" value="NZ_PDNU01000023.1"/>
</dbReference>
<dbReference type="EMBL" id="PDNU01000023">
    <property type="protein sequence ID" value="PHK94576.1"/>
    <property type="molecule type" value="Genomic_DNA"/>
</dbReference>
<keyword evidence="3" id="KW-0479">Metal-binding</keyword>
<sequence length="257" mass="27242">MSGASREPVWQAHAIRFASDPARRAAQTFLGGAGGDAPTPFAYHAYLLRGPEGWVAMDTGASPETCAAFNKPTDGTLPAAMASLGVDPGAVRQVVQTHLHWDHAGQPGLFPAATFHMQAREMAYVNGPAMRHAVLRAGYRPEDIAAHTALLHEGRLALHDGVVQLAPGLELHHAGGHTDGLQFVRLHTARGWMVLASDTVALRAHLERRVPFPALYHVGDALAAFERVLALADAPELVVPSHDPAVSDGATGFVVPL</sequence>
<dbReference type="SMART" id="SM00849">
    <property type="entry name" value="Lactamase_B"/>
    <property type="match status" value="1"/>
</dbReference>
<dbReference type="CDD" id="cd07729">
    <property type="entry name" value="AHL_lactonase_MBL-fold"/>
    <property type="match status" value="1"/>
</dbReference>
<dbReference type="GO" id="GO:0016787">
    <property type="term" value="F:hydrolase activity"/>
    <property type="evidence" value="ECO:0007669"/>
    <property type="project" value="UniProtKB-KW"/>
</dbReference>
<name>A0A2C7ABW3_9PROT</name>
<evidence type="ECO:0000256" key="2">
    <source>
        <dbReference type="ARBA" id="ARBA00007749"/>
    </source>
</evidence>
<comment type="cofactor">
    <cofactor evidence="1">
        <name>Zn(2+)</name>
        <dbReference type="ChEBI" id="CHEBI:29105"/>
    </cofactor>
</comment>
<protein>
    <recommendedName>
        <fullName evidence="6">Metallo-beta-lactamase domain-containing protein</fullName>
    </recommendedName>
</protein>
<comment type="caution">
    <text evidence="7">The sequence shown here is derived from an EMBL/GenBank/DDBJ whole genome shotgun (WGS) entry which is preliminary data.</text>
</comment>
<dbReference type="InterPro" id="IPR036866">
    <property type="entry name" value="RibonucZ/Hydroxyglut_hydro"/>
</dbReference>
<gene>
    <name evidence="7" type="ORF">CR162_12910</name>
</gene>
<evidence type="ECO:0000256" key="3">
    <source>
        <dbReference type="ARBA" id="ARBA00022723"/>
    </source>
</evidence>
<dbReference type="OrthoDB" id="9773738at2"/>
<accession>A0A2C7ABW3</accession>
<proteinExistence type="inferred from homology"/>
<dbReference type="SUPFAM" id="SSF56281">
    <property type="entry name" value="Metallo-hydrolase/oxidoreductase"/>
    <property type="match status" value="1"/>
</dbReference>
<evidence type="ECO:0000256" key="5">
    <source>
        <dbReference type="ARBA" id="ARBA00022833"/>
    </source>
</evidence>